<protein>
    <submittedName>
        <fullName evidence="1">Uncharacterized protein</fullName>
    </submittedName>
</protein>
<organism evidence="1 2">
    <name type="scientific">Caerostris extrusa</name>
    <name type="common">Bark spider</name>
    <name type="synonym">Caerostris bankana</name>
    <dbReference type="NCBI Taxonomy" id="172846"/>
    <lineage>
        <taxon>Eukaryota</taxon>
        <taxon>Metazoa</taxon>
        <taxon>Ecdysozoa</taxon>
        <taxon>Arthropoda</taxon>
        <taxon>Chelicerata</taxon>
        <taxon>Arachnida</taxon>
        <taxon>Araneae</taxon>
        <taxon>Araneomorphae</taxon>
        <taxon>Entelegynae</taxon>
        <taxon>Araneoidea</taxon>
        <taxon>Araneidae</taxon>
        <taxon>Caerostris</taxon>
    </lineage>
</organism>
<reference evidence="1 2" key="1">
    <citation type="submission" date="2021-06" db="EMBL/GenBank/DDBJ databases">
        <title>Caerostris extrusa draft genome.</title>
        <authorList>
            <person name="Kono N."/>
            <person name="Arakawa K."/>
        </authorList>
    </citation>
    <scope>NUCLEOTIDE SEQUENCE [LARGE SCALE GENOMIC DNA]</scope>
</reference>
<dbReference type="EMBL" id="BPLR01014204">
    <property type="protein sequence ID" value="GIY67117.1"/>
    <property type="molecule type" value="Genomic_DNA"/>
</dbReference>
<gene>
    <name evidence="1" type="ORF">CEXT_680061</name>
</gene>
<sequence length="110" mass="12240">MTSVGPTMHLSYGSVCHPNAFRQLPNAVLTTAQKINAKYTEPRFERRYIFAPMLAINGCTASTTTRLYPSHAISDQQVTFSEFHCFPFITTLKLLSSSGTKGHHHPASRL</sequence>
<evidence type="ECO:0000313" key="1">
    <source>
        <dbReference type="EMBL" id="GIY67117.1"/>
    </source>
</evidence>
<dbReference type="Proteomes" id="UP001054945">
    <property type="component" value="Unassembled WGS sequence"/>
</dbReference>
<dbReference type="AlphaFoldDB" id="A0AAV4VA02"/>
<comment type="caution">
    <text evidence="1">The sequence shown here is derived from an EMBL/GenBank/DDBJ whole genome shotgun (WGS) entry which is preliminary data.</text>
</comment>
<name>A0AAV4VA02_CAEEX</name>
<evidence type="ECO:0000313" key="2">
    <source>
        <dbReference type="Proteomes" id="UP001054945"/>
    </source>
</evidence>
<accession>A0AAV4VA02</accession>
<proteinExistence type="predicted"/>
<keyword evidence="2" id="KW-1185">Reference proteome</keyword>